<evidence type="ECO:0000256" key="1">
    <source>
        <dbReference type="SAM" id="SignalP"/>
    </source>
</evidence>
<evidence type="ECO:0000259" key="2">
    <source>
        <dbReference type="Pfam" id="PF23398"/>
    </source>
</evidence>
<feature type="domain" description="Flagellar attachment zone protein 1 conserved" evidence="2">
    <location>
        <begin position="115"/>
        <end position="199"/>
    </location>
</feature>
<dbReference type="EMBL" id="JBAMZJ010000035">
    <property type="protein sequence ID" value="KAL0519247.1"/>
    <property type="molecule type" value="Genomic_DNA"/>
</dbReference>
<dbReference type="Proteomes" id="UP001500493">
    <property type="component" value="Unassembled WGS sequence"/>
</dbReference>
<feature type="domain" description="Flagellar attachment zone protein 1 conserved" evidence="2">
    <location>
        <begin position="8"/>
        <end position="70"/>
    </location>
</feature>
<evidence type="ECO:0000313" key="3">
    <source>
        <dbReference type="EMBL" id="KAL0519247.1"/>
    </source>
</evidence>
<protein>
    <recommendedName>
        <fullName evidence="2">Flagellar attachment zone protein 1 conserved domain-containing protein</fullName>
    </recommendedName>
</protein>
<accession>A0AAW3BD61</accession>
<comment type="caution">
    <text evidence="3">The sequence shown here is derived from an EMBL/GenBank/DDBJ whole genome shotgun (WGS) entry which is preliminary data.</text>
</comment>
<dbReference type="Pfam" id="PF23398">
    <property type="entry name" value="FAZ1_cons"/>
    <property type="match status" value="2"/>
</dbReference>
<reference evidence="3" key="1">
    <citation type="submission" date="2024-02" db="EMBL/GenBank/DDBJ databases">
        <title>FIRST GENOME SEQUENCES OF Leishmania (Viannia) shawi, Leishmania (Viannia) lindenbergi AND Leishmania (Viannia) utingensis.</title>
        <authorList>
            <person name="Resadore F."/>
            <person name="Custodio M.G.F."/>
            <person name="Boite M.C."/>
            <person name="Cupolillo E."/>
            <person name="Ferreira G.E.M."/>
        </authorList>
    </citation>
    <scope>NUCLEOTIDE SEQUENCE</scope>
    <source>
        <strain evidence="3">MHOM/BR/2013/18 LTA MLF</strain>
    </source>
</reference>
<name>A0AAW3BD61_9TRYP</name>
<feature type="chain" id="PRO_5043677355" description="Flagellar attachment zone protein 1 conserved domain-containing protein" evidence="1">
    <location>
        <begin position="20"/>
        <end position="226"/>
    </location>
</feature>
<dbReference type="AlphaFoldDB" id="A0AAW3BD61"/>
<keyword evidence="1" id="KW-0732">Signal</keyword>
<evidence type="ECO:0000313" key="4">
    <source>
        <dbReference type="Proteomes" id="UP001500493"/>
    </source>
</evidence>
<organism evidence="3 4">
    <name type="scientific">Leishmania shawi</name>
    <dbReference type="NCBI Taxonomy" id="5680"/>
    <lineage>
        <taxon>Eukaryota</taxon>
        <taxon>Discoba</taxon>
        <taxon>Euglenozoa</taxon>
        <taxon>Kinetoplastea</taxon>
        <taxon>Metakinetoplastina</taxon>
        <taxon>Trypanosomatida</taxon>
        <taxon>Trypanosomatidae</taxon>
        <taxon>Leishmaniinae</taxon>
        <taxon>Leishmania</taxon>
        <taxon>Leishmania guyanensis species complex</taxon>
    </lineage>
</organism>
<proteinExistence type="predicted"/>
<feature type="signal peptide" evidence="1">
    <location>
        <begin position="1"/>
        <end position="19"/>
    </location>
</feature>
<sequence>MAAKWIVLHSALVADVAEQLSVQESHVADVFFTSALKVMFTVFHAPTLTRHAVDVLLSEGHFTRMWELYMETESPSSTQKCAVLLSAAAETTSFMHISRRATLFMDSCAADALTGHRRVCLERAEWGAVTSDSKEQLRKAFVADVEAAVGVSGDAVQSVTFHLGTLAIDCAVVHAPTLDRKEMDSQLKVFKYPRTCAVYLGSTAKKAQESAAHTTAHHHVRLEGDE</sequence>
<gene>
    <name evidence="3" type="ORF">Q4I32_007190</name>
</gene>
<dbReference type="InterPro" id="IPR056614">
    <property type="entry name" value="FAZ1_cons"/>
</dbReference>